<dbReference type="GO" id="GO:0016787">
    <property type="term" value="F:hydrolase activity"/>
    <property type="evidence" value="ECO:0007669"/>
    <property type="project" value="UniProtKB-KW"/>
</dbReference>
<dbReference type="PANTHER" id="PTHR13710">
    <property type="entry name" value="DNA HELICASE RECQ FAMILY MEMBER"/>
    <property type="match status" value="1"/>
</dbReference>
<dbReference type="InterPro" id="IPR014001">
    <property type="entry name" value="Helicase_ATP-bd"/>
</dbReference>
<dbReference type="CDD" id="cd17920">
    <property type="entry name" value="DEXHc_RecQ"/>
    <property type="match status" value="1"/>
</dbReference>
<protein>
    <recommendedName>
        <fullName evidence="7">DNA 3'-5' helicase</fullName>
        <ecNumber evidence="7">5.6.2.4</ecNumber>
    </recommendedName>
</protein>
<keyword evidence="3" id="KW-0067">ATP-binding</keyword>
<gene>
    <name evidence="9" type="ORF">S01H1_01064</name>
</gene>
<keyword evidence="5" id="KW-0413">Isomerase</keyword>
<dbReference type="AlphaFoldDB" id="X0SQ01"/>
<dbReference type="GO" id="GO:0006281">
    <property type="term" value="P:DNA repair"/>
    <property type="evidence" value="ECO:0007669"/>
    <property type="project" value="TreeGrafter"/>
</dbReference>
<evidence type="ECO:0000259" key="8">
    <source>
        <dbReference type="PROSITE" id="PS51192"/>
    </source>
</evidence>
<dbReference type="Gene3D" id="3.40.50.300">
    <property type="entry name" value="P-loop containing nucleotide triphosphate hydrolases"/>
    <property type="match status" value="2"/>
</dbReference>
<dbReference type="Pfam" id="PF00270">
    <property type="entry name" value="DEAD"/>
    <property type="match status" value="1"/>
</dbReference>
<evidence type="ECO:0000256" key="6">
    <source>
        <dbReference type="ARBA" id="ARBA00034617"/>
    </source>
</evidence>
<dbReference type="SMART" id="SM00487">
    <property type="entry name" value="DEXDc"/>
    <property type="match status" value="1"/>
</dbReference>
<keyword evidence="2" id="KW-0378">Hydrolase</keyword>
<evidence type="ECO:0000256" key="4">
    <source>
        <dbReference type="ARBA" id="ARBA00023125"/>
    </source>
</evidence>
<evidence type="ECO:0000256" key="3">
    <source>
        <dbReference type="ARBA" id="ARBA00022806"/>
    </source>
</evidence>
<evidence type="ECO:0000256" key="5">
    <source>
        <dbReference type="ARBA" id="ARBA00023235"/>
    </source>
</evidence>
<reference evidence="9" key="1">
    <citation type="journal article" date="2014" name="Front. Microbiol.">
        <title>High frequency of phylogenetically diverse reductive dehalogenase-homologous genes in deep subseafloor sedimentary metagenomes.</title>
        <authorList>
            <person name="Kawai M."/>
            <person name="Futagami T."/>
            <person name="Toyoda A."/>
            <person name="Takaki Y."/>
            <person name="Nishi S."/>
            <person name="Hori S."/>
            <person name="Arai W."/>
            <person name="Tsubouchi T."/>
            <person name="Morono Y."/>
            <person name="Uchiyama I."/>
            <person name="Ito T."/>
            <person name="Fujiyama A."/>
            <person name="Inagaki F."/>
            <person name="Takami H."/>
        </authorList>
    </citation>
    <scope>NUCLEOTIDE SEQUENCE</scope>
    <source>
        <strain evidence="9">Expedition CK06-06</strain>
    </source>
</reference>
<feature type="domain" description="Helicase ATP-binding" evidence="8">
    <location>
        <begin position="37"/>
        <end position="205"/>
    </location>
</feature>
<proteinExistence type="inferred from homology"/>
<comment type="catalytic activity">
    <reaction evidence="6">
        <text>Couples ATP hydrolysis with the unwinding of duplex DNA by translocating in the 3'-5' direction.</text>
        <dbReference type="EC" id="5.6.2.4"/>
    </reaction>
</comment>
<sequence length="288" mass="31575">MPTRSPTDVAERPEHARKTLKEVFGFEGFRDGQEAVVMRLLSGRSVLAIFPTGGGKSLCYQLPSLVLDGLTLVISPLIALMKDQLDFLVSRGAPAARLDSSLSREETLAVHDAMNAGRLKLLYVSPERLGNERFLRSLARRKIALLAVDEAHCISEWGHNFRPDYLKIAEIARQLGVERVLALTATATPQVAGDIAQGFGIAPGDVVNTGFYRPNLTLYVSPCEAAERDDLLLAGIRERPPGPTIVYVTLQRTAEHLAARLARHGFDARAYHAGMETDQRTATQDAFM</sequence>
<organism evidence="9">
    <name type="scientific">marine sediment metagenome</name>
    <dbReference type="NCBI Taxonomy" id="412755"/>
    <lineage>
        <taxon>unclassified sequences</taxon>
        <taxon>metagenomes</taxon>
        <taxon>ecological metagenomes</taxon>
    </lineage>
</organism>
<dbReference type="InterPro" id="IPR027417">
    <property type="entry name" value="P-loop_NTPase"/>
</dbReference>
<comment type="caution">
    <text evidence="9">The sequence shown here is derived from an EMBL/GenBank/DDBJ whole genome shotgun (WGS) entry which is preliminary data.</text>
</comment>
<dbReference type="EMBL" id="BARS01000429">
    <property type="protein sequence ID" value="GAF77211.1"/>
    <property type="molecule type" value="Genomic_DNA"/>
</dbReference>
<dbReference type="GO" id="GO:0005524">
    <property type="term" value="F:ATP binding"/>
    <property type="evidence" value="ECO:0007669"/>
    <property type="project" value="InterPro"/>
</dbReference>
<keyword evidence="3" id="KW-0547">Nucleotide-binding</keyword>
<dbReference type="GO" id="GO:0003677">
    <property type="term" value="F:DNA binding"/>
    <property type="evidence" value="ECO:0007669"/>
    <property type="project" value="UniProtKB-KW"/>
</dbReference>
<name>X0SQ01_9ZZZZ</name>
<evidence type="ECO:0000256" key="1">
    <source>
        <dbReference type="ARBA" id="ARBA00005446"/>
    </source>
</evidence>
<dbReference type="EC" id="5.6.2.4" evidence="7"/>
<evidence type="ECO:0000313" key="9">
    <source>
        <dbReference type="EMBL" id="GAF77211.1"/>
    </source>
</evidence>
<dbReference type="SUPFAM" id="SSF52540">
    <property type="entry name" value="P-loop containing nucleoside triphosphate hydrolases"/>
    <property type="match status" value="2"/>
</dbReference>
<dbReference type="GO" id="GO:0009378">
    <property type="term" value="F:four-way junction helicase activity"/>
    <property type="evidence" value="ECO:0007669"/>
    <property type="project" value="TreeGrafter"/>
</dbReference>
<feature type="non-terminal residue" evidence="9">
    <location>
        <position position="288"/>
    </location>
</feature>
<accession>X0SQ01</accession>
<dbReference type="NCBIfam" id="TIGR00614">
    <property type="entry name" value="recQ_fam"/>
    <property type="match status" value="1"/>
</dbReference>
<dbReference type="GO" id="GO:0006310">
    <property type="term" value="P:DNA recombination"/>
    <property type="evidence" value="ECO:0007669"/>
    <property type="project" value="InterPro"/>
</dbReference>
<keyword evidence="4" id="KW-0238">DNA-binding</keyword>
<dbReference type="PROSITE" id="PS51192">
    <property type="entry name" value="HELICASE_ATP_BIND_1"/>
    <property type="match status" value="1"/>
</dbReference>
<dbReference type="InterPro" id="IPR004589">
    <property type="entry name" value="DNA_helicase_ATP-dep_RecQ"/>
</dbReference>
<dbReference type="InterPro" id="IPR011545">
    <property type="entry name" value="DEAD/DEAH_box_helicase_dom"/>
</dbReference>
<dbReference type="GO" id="GO:0005737">
    <property type="term" value="C:cytoplasm"/>
    <property type="evidence" value="ECO:0007669"/>
    <property type="project" value="TreeGrafter"/>
</dbReference>
<dbReference type="GO" id="GO:0043138">
    <property type="term" value="F:3'-5' DNA helicase activity"/>
    <property type="evidence" value="ECO:0007669"/>
    <property type="project" value="UniProtKB-EC"/>
</dbReference>
<keyword evidence="3" id="KW-0347">Helicase</keyword>
<evidence type="ECO:0000256" key="7">
    <source>
        <dbReference type="ARBA" id="ARBA00034808"/>
    </source>
</evidence>
<evidence type="ECO:0000256" key="2">
    <source>
        <dbReference type="ARBA" id="ARBA00022801"/>
    </source>
</evidence>
<dbReference type="GO" id="GO:0005694">
    <property type="term" value="C:chromosome"/>
    <property type="evidence" value="ECO:0007669"/>
    <property type="project" value="TreeGrafter"/>
</dbReference>
<comment type="similarity">
    <text evidence="1">Belongs to the helicase family. RecQ subfamily.</text>
</comment>
<dbReference type="PANTHER" id="PTHR13710:SF105">
    <property type="entry name" value="ATP-DEPENDENT DNA HELICASE Q1"/>
    <property type="match status" value="1"/>
</dbReference>
<dbReference type="FunFam" id="3.40.50.300:FF:001389">
    <property type="entry name" value="ATP-dependent DNA helicase RecQ"/>
    <property type="match status" value="1"/>
</dbReference>